<organism evidence="2 3">
    <name type="scientific">Stentor coeruleus</name>
    <dbReference type="NCBI Taxonomy" id="5963"/>
    <lineage>
        <taxon>Eukaryota</taxon>
        <taxon>Sar</taxon>
        <taxon>Alveolata</taxon>
        <taxon>Ciliophora</taxon>
        <taxon>Postciliodesmatophora</taxon>
        <taxon>Heterotrichea</taxon>
        <taxon>Heterotrichida</taxon>
        <taxon>Stentoridae</taxon>
        <taxon>Stentor</taxon>
    </lineage>
</organism>
<accession>A0A1R2BGT5</accession>
<evidence type="ECO:0000256" key="1">
    <source>
        <dbReference type="SAM" id="Coils"/>
    </source>
</evidence>
<dbReference type="Proteomes" id="UP000187209">
    <property type="component" value="Unassembled WGS sequence"/>
</dbReference>
<evidence type="ECO:0000313" key="3">
    <source>
        <dbReference type="Proteomes" id="UP000187209"/>
    </source>
</evidence>
<keyword evidence="3" id="KW-1185">Reference proteome</keyword>
<gene>
    <name evidence="2" type="ORF">SteCoe_24769</name>
</gene>
<reference evidence="2 3" key="1">
    <citation type="submission" date="2016-11" db="EMBL/GenBank/DDBJ databases">
        <title>The macronuclear genome of Stentor coeruleus: a giant cell with tiny introns.</title>
        <authorList>
            <person name="Slabodnick M."/>
            <person name="Ruby J.G."/>
            <person name="Reiff S.B."/>
            <person name="Swart E.C."/>
            <person name="Gosai S."/>
            <person name="Prabakaran S."/>
            <person name="Witkowska E."/>
            <person name="Larue G.E."/>
            <person name="Fisher S."/>
            <person name="Freeman R.M."/>
            <person name="Gunawardena J."/>
            <person name="Chu W."/>
            <person name="Stover N.A."/>
            <person name="Gregory B.D."/>
            <person name="Nowacki M."/>
            <person name="Derisi J."/>
            <person name="Roy S.W."/>
            <person name="Marshall W.F."/>
            <person name="Sood P."/>
        </authorList>
    </citation>
    <scope>NUCLEOTIDE SEQUENCE [LARGE SCALE GENOMIC DNA]</scope>
    <source>
        <strain evidence="2">WM001</strain>
    </source>
</reference>
<sequence length="565" mass="65780">MQNSCSHISNLSIEFKYISIWTTDTILSLLKICPLRKLTLKNAKSSLKSFNIFSAMPNIQILHLEHYCFSNEDFNYFLEFLKKSKKLIDLKLDKLTLIANSDTLAMLDLLKCLENKKYFKSIYIVLTYMVPYTFLNNEIYDKLIQNLRNIVNNNTKLEKFSILLPVYHNFLINYSQVILELIENLPKLRILNTYPISSFNSTDSEILNMLNIYNKIQDSKNNTNPTINKNDLSSFSAIMPIILGKLACSKPHLIHNNILNPQSGKLDLNPPFHKELYVQNIFIYTCIKALTDLQILTIGNTIIKSIHSKVLANSITCISSLIKIQLFDMVIKISRLSWVFASYNLKFLELHNIIIQKTNEELYSIVPENHLCFTELFLSEVEIEDHSNDMMKNLCIVFANNTIRKFTYKTNKVQDNSLYFDIIPMAFSYIENLCLNIPFMMNTNIAQLVIVCWKHKIKFTLYDYLWDLSRFDKKIDLSKCKIQELELEIITLLYELKIVNKETSVDLSYVSGIDFENSYKEIIRFIKVGKPNVVSFAFSKFGLLRENLRNKVIKSAKKVGVKIKF</sequence>
<keyword evidence="1" id="KW-0175">Coiled coil</keyword>
<dbReference type="EMBL" id="MPUH01000659">
    <property type="protein sequence ID" value="OMJ75960.1"/>
    <property type="molecule type" value="Genomic_DNA"/>
</dbReference>
<feature type="coiled-coil region" evidence="1">
    <location>
        <begin position="468"/>
        <end position="502"/>
    </location>
</feature>
<dbReference type="AlphaFoldDB" id="A0A1R2BGT5"/>
<comment type="caution">
    <text evidence="2">The sequence shown here is derived from an EMBL/GenBank/DDBJ whole genome shotgun (WGS) entry which is preliminary data.</text>
</comment>
<name>A0A1R2BGT5_9CILI</name>
<proteinExistence type="predicted"/>
<evidence type="ECO:0000313" key="2">
    <source>
        <dbReference type="EMBL" id="OMJ75960.1"/>
    </source>
</evidence>
<protein>
    <submittedName>
        <fullName evidence="2">Uncharacterized protein</fullName>
    </submittedName>
</protein>